<reference evidence="1" key="1">
    <citation type="submission" date="2018-02" db="EMBL/GenBank/DDBJ databases">
        <title>Rhizophora mucronata_Transcriptome.</title>
        <authorList>
            <person name="Meera S.P."/>
            <person name="Sreeshan A."/>
            <person name="Augustine A."/>
        </authorList>
    </citation>
    <scope>NUCLEOTIDE SEQUENCE</scope>
    <source>
        <tissue evidence="1">Leaf</tissue>
    </source>
</reference>
<organism evidence="1">
    <name type="scientific">Rhizophora mucronata</name>
    <name type="common">Asiatic mangrove</name>
    <dbReference type="NCBI Taxonomy" id="61149"/>
    <lineage>
        <taxon>Eukaryota</taxon>
        <taxon>Viridiplantae</taxon>
        <taxon>Streptophyta</taxon>
        <taxon>Embryophyta</taxon>
        <taxon>Tracheophyta</taxon>
        <taxon>Spermatophyta</taxon>
        <taxon>Magnoliopsida</taxon>
        <taxon>eudicotyledons</taxon>
        <taxon>Gunneridae</taxon>
        <taxon>Pentapetalae</taxon>
        <taxon>rosids</taxon>
        <taxon>fabids</taxon>
        <taxon>Malpighiales</taxon>
        <taxon>Rhizophoraceae</taxon>
        <taxon>Rhizophora</taxon>
    </lineage>
</organism>
<accession>A0A2P2QZL7</accession>
<protein>
    <submittedName>
        <fullName evidence="1">Uncharacterized protein</fullName>
    </submittedName>
</protein>
<dbReference type="EMBL" id="GGEC01091860">
    <property type="protein sequence ID" value="MBX72344.1"/>
    <property type="molecule type" value="Transcribed_RNA"/>
</dbReference>
<evidence type="ECO:0000313" key="1">
    <source>
        <dbReference type="EMBL" id="MBX72344.1"/>
    </source>
</evidence>
<name>A0A2P2QZL7_RHIMU</name>
<sequence>MFHLNFFYNCRVFQLFEKQ</sequence>
<proteinExistence type="predicted"/>
<dbReference type="AlphaFoldDB" id="A0A2P2QZL7"/>